<proteinExistence type="predicted"/>
<keyword evidence="2" id="KW-1185">Reference proteome</keyword>
<protein>
    <submittedName>
        <fullName evidence="1">Uncharacterized protein</fullName>
    </submittedName>
</protein>
<gene>
    <name evidence="1" type="ORF">QAD02_006461</name>
</gene>
<evidence type="ECO:0000313" key="2">
    <source>
        <dbReference type="Proteomes" id="UP001239111"/>
    </source>
</evidence>
<evidence type="ECO:0000313" key="1">
    <source>
        <dbReference type="EMBL" id="KAJ8664799.1"/>
    </source>
</evidence>
<sequence>MINFSDLNLRNLETREFSKEREKAKARGDFHKLREKQQIEDDMRGYLDWITQAEDIEPEADEPQMQDGKSKQQNEMESTDRLEGEEGVQQDSLWKRKKRDFDRANRRMRRACRKAVKSQVFYWLIIVLVFLNTGVLATEHYHQPQWLDNFQDYTNMFFIVLFSMEMMLKMYSLGFQGYFVSLFNRFDCFVVVGSITEMVLTNSNIMPPLGVSVLRCVRLLRVFKVTKYWRSLSNLVASLLNSIQSIASLLLLLFLFIVIFALLGMQVFGGKFNFSSEEDKPRHNFDSFWQSLLTVFQILTGEDWNVVMYTGILAYGGVASTGVLACIYFIILFICGNYILLNVFLAIAVDNLADAESLTAIEKEAEEEAEKNKSRSGSPGEELSGDPDDDGGDLTGGEDEEGGTDLEQDPNDTMDDYEAALDGSDKGEDSRGKVRLDVESDEEGMEGDDEDDQTDMQEDDLDHGVSARPRRMSEFNTGTKIVPIPPASSFFIFSPTNRFRVFCHFVSNHTYFGNVILVCIMISSAMLAAEDPIDPNSHRNKILGYFDYFFTSVFTIEICLKTISYGFVLHDGAFCRSSFNLLDILVVVVSIVSMFFSSGAISVVKILRVLRVLRPLRAINRAKGLKHVVQCVIVAIKTIGNIVLVTSLLQFVFAVIGVQLFQGKFFKCNDKSKMTEIECQGTFIRYEDGNINRPITEERVWERNTFHFDDVAKAMLTLFTVSTFEGWPSLLYVSIDSNTEDRGPIHNFRPIVAAYYIIYIIIIAFFMVNIFVGFVIVTFQNEGEQEYKNCELDKNQRNCIEFALKAKPVRRYIPKHRIQYKVWWFVTSQPFEYTIFILIMINTVTLAMKFYQQPKVYTEILDGLNMIFTAVFALEFIFKLAAFRFKNYFGDAWNVFDFIIVLGSFIDIVSSEVTTGPVSVGISINFFRLFRVMRLVKLLSRGEGIRTLLWTFVKSFQALPYVALLIVMLFFIYAVIGMQMFGKVAINDETAIHRNNHFQNFAQAVLILFRSATGEAWQEIMMAVCYNPANKCEQLPASAITNLTIIEPPGESCGSDLAFPYFISFYVLCSFLIINLFVAVIMDNFDYLTRDWSILGPHHLDEFIRLWSEYDPDAKGRIKHLDVVTLLRKISPPLGFGKLCPHRVACKRLVSMNMPLNSDGTVLFNATLFAVVRTSLRIKTEGNIDDANAELRAVIKKIWKRTSPKLLDQVVPPPGVDDEVTVGKFYATFLIQDYFRRFKKRKETEMRDGDKDCHNTVTLQAGLRTLHEAGPELKRAISGNLEELMDDPEPTHRRNHSLFGSVWSSMRRGHAGFNRAKSMKVNSTGTIKRGGVDAPNQINARAHQVVPNVAGGLGENATVQLGVEQRFVGGEESIPLRPLAIFGGQQLINYRPPNKIVDIQDGVERRLTGCPSSTSCLSQRRSVRLMTPAPDHEESLSTRSQPPPRRSVKNHHQESSADTSVEAPSPSFASTSSGTTGSAAAYTEPMRYHSHPSHRECCTDCSAWGSHAEEDLERTDKQVEDDANDDTLYDDENEDNEDNVEVVEDDADDDEEDDSTELEDETTSLDSSSARNDDSGSWIRATTRQISSSMRERHQVQHKIIEPTKSSPSLPYREAESDQPKKKKKSISASLRSRLSRRKTRPQDLKSIANGLKLAQTQAIAVAGFIADVDEEKWKGCDSYHRASFHGRASWGGESNGSAGAERLSHSLPGSPADRKPNFEVIGSAESLVGRVLVEQGLGKYCDPEFVRYTSREMQEALQMTREEMDRAAHQLLLQERNRMSYGNNLQPQAPPSPQQLQQGVGGGPSPVHDRQLLSSPHQQQWLQPGSGQVGPPYQPLLHQESVSPVHRSQQPS</sequence>
<accession>A0ACC2N193</accession>
<dbReference type="Proteomes" id="UP001239111">
    <property type="component" value="Chromosome 4"/>
</dbReference>
<reference evidence="1" key="1">
    <citation type="submission" date="2023-04" db="EMBL/GenBank/DDBJ databases">
        <title>A chromosome-level genome assembly of the parasitoid wasp Eretmocerus hayati.</title>
        <authorList>
            <person name="Zhong Y."/>
            <person name="Liu S."/>
            <person name="Liu Y."/>
        </authorList>
    </citation>
    <scope>NUCLEOTIDE SEQUENCE</scope>
    <source>
        <strain evidence="1">ZJU_SS_LIU_2023</strain>
    </source>
</reference>
<name>A0ACC2N193_9HYME</name>
<dbReference type="EMBL" id="CM056744">
    <property type="protein sequence ID" value="KAJ8664799.1"/>
    <property type="molecule type" value="Genomic_DNA"/>
</dbReference>
<comment type="caution">
    <text evidence="1">The sequence shown here is derived from an EMBL/GenBank/DDBJ whole genome shotgun (WGS) entry which is preliminary data.</text>
</comment>
<organism evidence="1 2">
    <name type="scientific">Eretmocerus hayati</name>
    <dbReference type="NCBI Taxonomy" id="131215"/>
    <lineage>
        <taxon>Eukaryota</taxon>
        <taxon>Metazoa</taxon>
        <taxon>Ecdysozoa</taxon>
        <taxon>Arthropoda</taxon>
        <taxon>Hexapoda</taxon>
        <taxon>Insecta</taxon>
        <taxon>Pterygota</taxon>
        <taxon>Neoptera</taxon>
        <taxon>Endopterygota</taxon>
        <taxon>Hymenoptera</taxon>
        <taxon>Apocrita</taxon>
        <taxon>Proctotrupomorpha</taxon>
        <taxon>Chalcidoidea</taxon>
        <taxon>Aphelinidae</taxon>
        <taxon>Aphelininae</taxon>
        <taxon>Eretmocerus</taxon>
    </lineage>
</organism>